<dbReference type="Gene3D" id="3.40.720.10">
    <property type="entry name" value="Alkaline Phosphatase, subunit A"/>
    <property type="match status" value="1"/>
</dbReference>
<dbReference type="InterPro" id="IPR050738">
    <property type="entry name" value="Sulfatase"/>
</dbReference>
<protein>
    <submittedName>
        <fullName evidence="6">Sulfatase-like hydrolase/transferase</fullName>
    </submittedName>
</protein>
<organism evidence="6 7">
    <name type="scientific">Paludisphaera mucosa</name>
    <dbReference type="NCBI Taxonomy" id="3030827"/>
    <lineage>
        <taxon>Bacteria</taxon>
        <taxon>Pseudomonadati</taxon>
        <taxon>Planctomycetota</taxon>
        <taxon>Planctomycetia</taxon>
        <taxon>Isosphaerales</taxon>
        <taxon>Isosphaeraceae</taxon>
        <taxon>Paludisphaera</taxon>
    </lineage>
</organism>
<name>A0ABT6FIQ1_9BACT</name>
<evidence type="ECO:0000256" key="3">
    <source>
        <dbReference type="ARBA" id="ARBA00022801"/>
    </source>
</evidence>
<comment type="similarity">
    <text evidence="1">Belongs to the sulfatase family.</text>
</comment>
<reference evidence="6 7" key="1">
    <citation type="submission" date="2023-03" db="EMBL/GenBank/DDBJ databases">
        <title>Paludisphaera mucosa sp. nov. a novel planctomycete from northern fen.</title>
        <authorList>
            <person name="Ivanova A."/>
        </authorList>
    </citation>
    <scope>NUCLEOTIDE SEQUENCE [LARGE SCALE GENOMIC DNA]</scope>
    <source>
        <strain evidence="6 7">Pla2</strain>
    </source>
</reference>
<evidence type="ECO:0000313" key="7">
    <source>
        <dbReference type="Proteomes" id="UP001216907"/>
    </source>
</evidence>
<keyword evidence="2" id="KW-0479">Metal-binding</keyword>
<dbReference type="PROSITE" id="PS00149">
    <property type="entry name" value="SULFATASE_2"/>
    <property type="match status" value="1"/>
</dbReference>
<proteinExistence type="inferred from homology"/>
<dbReference type="InterPro" id="IPR017850">
    <property type="entry name" value="Alkaline_phosphatase_core_sf"/>
</dbReference>
<accession>A0ABT6FIQ1</accession>
<dbReference type="SUPFAM" id="SSF53649">
    <property type="entry name" value="Alkaline phosphatase-like"/>
    <property type="match status" value="1"/>
</dbReference>
<comment type="caution">
    <text evidence="6">The sequence shown here is derived from an EMBL/GenBank/DDBJ whole genome shotgun (WGS) entry which is preliminary data.</text>
</comment>
<feature type="domain" description="Sulfatase N-terminal" evidence="5">
    <location>
        <begin position="26"/>
        <end position="345"/>
    </location>
</feature>
<keyword evidence="7" id="KW-1185">Reference proteome</keyword>
<dbReference type="InterPro" id="IPR024607">
    <property type="entry name" value="Sulfatase_CS"/>
</dbReference>
<evidence type="ECO:0000256" key="1">
    <source>
        <dbReference type="ARBA" id="ARBA00008779"/>
    </source>
</evidence>
<dbReference type="PANTHER" id="PTHR42693:SF33">
    <property type="entry name" value="ARYLSULFATASE"/>
    <property type="match status" value="1"/>
</dbReference>
<evidence type="ECO:0000259" key="5">
    <source>
        <dbReference type="Pfam" id="PF00884"/>
    </source>
</evidence>
<dbReference type="RefSeq" id="WP_277863734.1">
    <property type="nucleotide sequence ID" value="NZ_JARRAG010000002.1"/>
</dbReference>
<dbReference type="InterPro" id="IPR000917">
    <property type="entry name" value="Sulfatase_N"/>
</dbReference>
<evidence type="ECO:0000256" key="4">
    <source>
        <dbReference type="ARBA" id="ARBA00022837"/>
    </source>
</evidence>
<dbReference type="PANTHER" id="PTHR42693">
    <property type="entry name" value="ARYLSULFATASE FAMILY MEMBER"/>
    <property type="match status" value="1"/>
</dbReference>
<dbReference type="Proteomes" id="UP001216907">
    <property type="component" value="Unassembled WGS sequence"/>
</dbReference>
<dbReference type="PROSITE" id="PS00523">
    <property type="entry name" value="SULFATASE_1"/>
    <property type="match status" value="1"/>
</dbReference>
<gene>
    <name evidence="6" type="ORF">PZE19_27140</name>
</gene>
<dbReference type="Pfam" id="PF00884">
    <property type="entry name" value="Sulfatase"/>
    <property type="match status" value="1"/>
</dbReference>
<evidence type="ECO:0000313" key="6">
    <source>
        <dbReference type="EMBL" id="MDG3007455.1"/>
    </source>
</evidence>
<keyword evidence="4" id="KW-0106">Calcium</keyword>
<keyword evidence="3" id="KW-0378">Hydrolase</keyword>
<evidence type="ECO:0000256" key="2">
    <source>
        <dbReference type="ARBA" id="ARBA00022723"/>
    </source>
</evidence>
<dbReference type="EMBL" id="JARRAG010000002">
    <property type="protein sequence ID" value="MDG3007455.1"/>
    <property type="molecule type" value="Genomic_DNA"/>
</dbReference>
<dbReference type="Gene3D" id="3.30.1120.10">
    <property type="match status" value="1"/>
</dbReference>
<sequence>MTGLSVLAIVAGLVLASDAPEADVRPNIVVVYADDMGYTDLGCYGGDLAKTPNLDRMAREGVRLTRYYSASPICSPSRCGLLTGQFPARWRITSYLQTRAGNRACGQADFLDPAAPSLPRTLKSAGYATAHVGKWHLGGGRDVVDPPKFAAYGYDVGLGTWESPEPHPDITATDWIWSDRDPVKRWDRTRWMVDRTLDFLKGHADRPCFVNLWLDDPHTPWVPSAEDQAAGKEGRTVGKASTPGRLRGVLEEVDRQVGRLLDAVRAGGSARPTLVLFLSDNGPLPTLDRRRSGVFRGSKLSLYEGGVRLPFLAWGPGLVPSGVTNTATVLSAVDLFPTLCALAGAPLRPGYESDGENLLSVLRGERPRRAKPLFWEYGRNPSSFDYPPGDDRSPNVAILDGDWKLLVNADGTGAELYDLALDPEERHDRAAAEPALARRLADQALAWRRAMP</sequence>